<dbReference type="PROSITE" id="PS01305">
    <property type="entry name" value="MOAA_NIFB_PQQE"/>
    <property type="match status" value="1"/>
</dbReference>
<dbReference type="PANTHER" id="PTHR22960:SF0">
    <property type="entry name" value="MOLYBDENUM COFACTOR BIOSYNTHESIS PROTEIN 1"/>
    <property type="match status" value="1"/>
</dbReference>
<evidence type="ECO:0000259" key="13">
    <source>
        <dbReference type="PROSITE" id="PS51918"/>
    </source>
</evidence>
<evidence type="ECO:0000313" key="15">
    <source>
        <dbReference type="Proteomes" id="UP000178606"/>
    </source>
</evidence>
<dbReference type="InterPro" id="IPR050105">
    <property type="entry name" value="MoCo_biosynth_MoaA/MoaC"/>
</dbReference>
<feature type="binding site" evidence="12">
    <location>
        <position position="69"/>
    </location>
    <ligand>
        <name>GTP</name>
        <dbReference type="ChEBI" id="CHEBI:37565"/>
    </ligand>
</feature>
<feature type="binding site" evidence="12">
    <location>
        <position position="161"/>
    </location>
    <ligand>
        <name>GTP</name>
        <dbReference type="ChEBI" id="CHEBI:37565"/>
    </ligand>
</feature>
<evidence type="ECO:0000256" key="4">
    <source>
        <dbReference type="ARBA" id="ARBA00022723"/>
    </source>
</evidence>
<dbReference type="InterPro" id="IPR000385">
    <property type="entry name" value="MoaA_NifB_PqqE_Fe-S-bd_CS"/>
</dbReference>
<evidence type="ECO:0000256" key="10">
    <source>
        <dbReference type="ARBA" id="ARBA00023239"/>
    </source>
</evidence>
<feature type="binding site" evidence="12">
    <location>
        <position position="262"/>
    </location>
    <ligand>
        <name>[4Fe-4S] cluster</name>
        <dbReference type="ChEBI" id="CHEBI:49883"/>
        <label>2</label>
        <note>4Fe-4S-substrate</note>
    </ligand>
</feature>
<dbReference type="InterPro" id="IPR013785">
    <property type="entry name" value="Aldolase_TIM"/>
</dbReference>
<dbReference type="InterPro" id="IPR007197">
    <property type="entry name" value="rSAM"/>
</dbReference>
<feature type="binding site" evidence="12">
    <location>
        <position position="100"/>
    </location>
    <ligand>
        <name>GTP</name>
        <dbReference type="ChEBI" id="CHEBI:37565"/>
    </ligand>
</feature>
<gene>
    <name evidence="12" type="primary">moaA</name>
    <name evidence="14" type="ORF">A3F84_23115</name>
</gene>
<protein>
    <recommendedName>
        <fullName evidence="1 12">GTP 3',8-cyclase</fullName>
        <ecNumber evidence="1 12">4.1.99.22</ecNumber>
    </recommendedName>
    <alternativeName>
        <fullName evidence="12">Molybdenum cofactor biosynthesis protein A</fullName>
    </alternativeName>
</protein>
<dbReference type="GO" id="GO:0061799">
    <property type="term" value="F:cyclic pyranopterin monophosphate synthase activity"/>
    <property type="evidence" value="ECO:0007669"/>
    <property type="project" value="TreeGrafter"/>
</dbReference>
<feature type="binding site" evidence="12">
    <location>
        <position position="26"/>
    </location>
    <ligand>
        <name>[4Fe-4S] cluster</name>
        <dbReference type="ChEBI" id="CHEBI:49883"/>
        <label>1</label>
        <note>4Fe-4S-S-AdoMet</note>
    </ligand>
</feature>
<feature type="binding site" evidence="12">
    <location>
        <position position="124"/>
    </location>
    <ligand>
        <name>S-adenosyl-L-methionine</name>
        <dbReference type="ChEBI" id="CHEBI:59789"/>
    </ligand>
</feature>
<feature type="binding site" evidence="12">
    <location>
        <position position="259"/>
    </location>
    <ligand>
        <name>[4Fe-4S] cluster</name>
        <dbReference type="ChEBI" id="CHEBI:49883"/>
        <label>2</label>
        <note>4Fe-4S-substrate</note>
    </ligand>
</feature>
<keyword evidence="8 12" id="KW-0342">GTP-binding</keyword>
<reference evidence="14 15" key="1">
    <citation type="journal article" date="2016" name="Nat. Commun.">
        <title>Thousands of microbial genomes shed light on interconnected biogeochemical processes in an aquifer system.</title>
        <authorList>
            <person name="Anantharaman K."/>
            <person name="Brown C.T."/>
            <person name="Hug L.A."/>
            <person name="Sharon I."/>
            <person name="Castelle C.J."/>
            <person name="Probst A.J."/>
            <person name="Thomas B.C."/>
            <person name="Singh A."/>
            <person name="Wilkins M.J."/>
            <person name="Karaoz U."/>
            <person name="Brodie E.L."/>
            <person name="Williams K.H."/>
            <person name="Hubbard S.S."/>
            <person name="Banfield J.F."/>
        </authorList>
    </citation>
    <scope>NUCLEOTIDE SEQUENCE [LARGE SCALE GENOMIC DNA]</scope>
    <source>
        <strain evidence="15">RIFCSPLOWO2_12_FULL_64_10</strain>
    </source>
</reference>
<organism evidence="14 15">
    <name type="scientific">Handelsmanbacteria sp. (strain RIFCSPLOWO2_12_FULL_64_10)</name>
    <dbReference type="NCBI Taxonomy" id="1817868"/>
    <lineage>
        <taxon>Bacteria</taxon>
        <taxon>Candidatus Handelsmaniibacteriota</taxon>
    </lineage>
</organism>
<comment type="catalytic activity">
    <reaction evidence="11 12">
        <text>GTP + AH2 + S-adenosyl-L-methionine = (8S)-3',8-cyclo-7,8-dihydroguanosine 5'-triphosphate + 5'-deoxyadenosine + L-methionine + A + H(+)</text>
        <dbReference type="Rhea" id="RHEA:49576"/>
        <dbReference type="ChEBI" id="CHEBI:13193"/>
        <dbReference type="ChEBI" id="CHEBI:15378"/>
        <dbReference type="ChEBI" id="CHEBI:17319"/>
        <dbReference type="ChEBI" id="CHEBI:17499"/>
        <dbReference type="ChEBI" id="CHEBI:37565"/>
        <dbReference type="ChEBI" id="CHEBI:57844"/>
        <dbReference type="ChEBI" id="CHEBI:59789"/>
        <dbReference type="ChEBI" id="CHEBI:131766"/>
        <dbReference type="EC" id="4.1.99.22"/>
    </reaction>
</comment>
<dbReference type="Pfam" id="PF06463">
    <property type="entry name" value="Mob_synth_C"/>
    <property type="match status" value="1"/>
</dbReference>
<name>A0A1F6CGL2_HANXR</name>
<dbReference type="GO" id="GO:0051539">
    <property type="term" value="F:4 iron, 4 sulfur cluster binding"/>
    <property type="evidence" value="ECO:0007669"/>
    <property type="project" value="UniProtKB-UniRule"/>
</dbReference>
<comment type="cofactor">
    <cofactor evidence="12">
        <name>[4Fe-4S] cluster</name>
        <dbReference type="ChEBI" id="CHEBI:49883"/>
    </cofactor>
    <text evidence="12">Binds 2 [4Fe-4S] clusters. Binds 1 [4Fe-4S] cluster coordinated with 3 cysteines and an exchangeable S-adenosyl-L-methionine and 1 [4Fe-4S] cluster coordinated with 3 cysteines and the GTP-derived substrate.</text>
</comment>
<dbReference type="EC" id="4.1.99.22" evidence="1 12"/>
<keyword evidence="7 12" id="KW-0411">Iron-sulfur</keyword>
<keyword evidence="2 12" id="KW-0004">4Fe-4S</keyword>
<dbReference type="PROSITE" id="PS51918">
    <property type="entry name" value="RADICAL_SAM"/>
    <property type="match status" value="1"/>
</dbReference>
<keyword evidence="5 12" id="KW-0547">Nucleotide-binding</keyword>
<dbReference type="Proteomes" id="UP000178606">
    <property type="component" value="Unassembled WGS sequence"/>
</dbReference>
<dbReference type="AlphaFoldDB" id="A0A1F6CGL2"/>
<dbReference type="PANTHER" id="PTHR22960">
    <property type="entry name" value="MOLYBDOPTERIN COFACTOR SYNTHESIS PROTEIN A"/>
    <property type="match status" value="1"/>
</dbReference>
<evidence type="ECO:0000256" key="7">
    <source>
        <dbReference type="ARBA" id="ARBA00023014"/>
    </source>
</evidence>
<dbReference type="GO" id="GO:0046872">
    <property type="term" value="F:metal ion binding"/>
    <property type="evidence" value="ECO:0007669"/>
    <property type="project" value="UniProtKB-KW"/>
</dbReference>
<evidence type="ECO:0000256" key="12">
    <source>
        <dbReference type="HAMAP-Rule" id="MF_01225"/>
    </source>
</evidence>
<dbReference type="SMART" id="SM00729">
    <property type="entry name" value="Elp3"/>
    <property type="match status" value="1"/>
</dbReference>
<evidence type="ECO:0000256" key="1">
    <source>
        <dbReference type="ARBA" id="ARBA00012167"/>
    </source>
</evidence>
<dbReference type="SFLD" id="SFLDG01067">
    <property type="entry name" value="SPASM/twitch_domain_containing"/>
    <property type="match status" value="1"/>
</dbReference>
<evidence type="ECO:0000256" key="11">
    <source>
        <dbReference type="ARBA" id="ARBA00048697"/>
    </source>
</evidence>
<keyword evidence="6 12" id="KW-0408">Iron</keyword>
<feature type="binding site" evidence="12">
    <location>
        <position position="33"/>
    </location>
    <ligand>
        <name>[4Fe-4S] cluster</name>
        <dbReference type="ChEBI" id="CHEBI:49883"/>
        <label>1</label>
        <note>4Fe-4S-S-AdoMet</note>
    </ligand>
</feature>
<keyword evidence="10 12" id="KW-0456">Lyase</keyword>
<dbReference type="Pfam" id="PF04055">
    <property type="entry name" value="Radical_SAM"/>
    <property type="match status" value="1"/>
</dbReference>
<proteinExistence type="inferred from homology"/>
<dbReference type="InterPro" id="IPR013483">
    <property type="entry name" value="MoaA"/>
</dbReference>
<dbReference type="EMBL" id="MFKF01000256">
    <property type="protein sequence ID" value="OGG48111.1"/>
    <property type="molecule type" value="Genomic_DNA"/>
</dbReference>
<keyword evidence="9 12" id="KW-0501">Molybdenum cofactor biosynthesis</keyword>
<dbReference type="NCBIfam" id="TIGR02666">
    <property type="entry name" value="moaA"/>
    <property type="match status" value="1"/>
</dbReference>
<evidence type="ECO:0000256" key="2">
    <source>
        <dbReference type="ARBA" id="ARBA00022485"/>
    </source>
</evidence>
<dbReference type="Gene3D" id="3.20.20.70">
    <property type="entry name" value="Aldolase class I"/>
    <property type="match status" value="1"/>
</dbReference>
<dbReference type="SFLD" id="SFLDG01386">
    <property type="entry name" value="main_SPASM_domain-containing"/>
    <property type="match status" value="1"/>
</dbReference>
<evidence type="ECO:0000256" key="3">
    <source>
        <dbReference type="ARBA" id="ARBA00022691"/>
    </source>
</evidence>
<comment type="function">
    <text evidence="12">Catalyzes the cyclization of GTP to (8S)-3',8-cyclo-7,8-dihydroguanosine 5'-triphosphate.</text>
</comment>
<accession>A0A1F6CGL2</accession>
<feature type="binding site" evidence="12">
    <location>
        <position position="195"/>
    </location>
    <ligand>
        <name>S-adenosyl-L-methionine</name>
        <dbReference type="ChEBI" id="CHEBI:59789"/>
    </ligand>
</feature>
<dbReference type="GO" id="GO:0005525">
    <property type="term" value="F:GTP binding"/>
    <property type="evidence" value="ECO:0007669"/>
    <property type="project" value="UniProtKB-UniRule"/>
</dbReference>
<dbReference type="InterPro" id="IPR040064">
    <property type="entry name" value="MoaA-like"/>
</dbReference>
<dbReference type="InterPro" id="IPR010505">
    <property type="entry name" value="MoaA_twitch"/>
</dbReference>
<feature type="binding site" evidence="12">
    <location>
        <begin position="264"/>
        <end position="266"/>
    </location>
    <ligand>
        <name>GTP</name>
        <dbReference type="ChEBI" id="CHEBI:37565"/>
    </ligand>
</feature>
<evidence type="ECO:0000256" key="9">
    <source>
        <dbReference type="ARBA" id="ARBA00023150"/>
    </source>
</evidence>
<evidence type="ECO:0000256" key="8">
    <source>
        <dbReference type="ARBA" id="ARBA00023134"/>
    </source>
</evidence>
<dbReference type="UniPathway" id="UPA00344"/>
<dbReference type="InterPro" id="IPR058240">
    <property type="entry name" value="rSAM_sf"/>
</dbReference>
<comment type="similarity">
    <text evidence="12">Belongs to the radical SAM superfamily. MoaA family.</text>
</comment>
<dbReference type="GO" id="GO:1904047">
    <property type="term" value="F:S-adenosyl-L-methionine binding"/>
    <property type="evidence" value="ECO:0007669"/>
    <property type="project" value="UniProtKB-UniRule"/>
</dbReference>
<keyword evidence="3 12" id="KW-0949">S-adenosyl-L-methionine</keyword>
<dbReference type="SFLD" id="SFLDS00029">
    <property type="entry name" value="Radical_SAM"/>
    <property type="match status" value="1"/>
</dbReference>
<dbReference type="GO" id="GO:0006777">
    <property type="term" value="P:Mo-molybdopterin cofactor biosynthetic process"/>
    <property type="evidence" value="ECO:0007669"/>
    <property type="project" value="UniProtKB-UniRule"/>
</dbReference>
<dbReference type="GO" id="GO:0061798">
    <property type="term" value="F:GTP 3',8'-cyclase activity"/>
    <property type="evidence" value="ECO:0007669"/>
    <property type="project" value="UniProtKB-UniRule"/>
</dbReference>
<comment type="pathway">
    <text evidence="12">Cofactor biosynthesis; molybdopterin biosynthesis.</text>
</comment>
<dbReference type="InterPro" id="IPR006638">
    <property type="entry name" value="Elp3/MiaA/NifB-like_rSAM"/>
</dbReference>
<feature type="binding site" evidence="12">
    <location>
        <position position="30"/>
    </location>
    <ligand>
        <name>[4Fe-4S] cluster</name>
        <dbReference type="ChEBI" id="CHEBI:49883"/>
        <label>1</label>
        <note>4Fe-4S-S-AdoMet</note>
    </ligand>
</feature>
<evidence type="ECO:0000256" key="5">
    <source>
        <dbReference type="ARBA" id="ARBA00022741"/>
    </source>
</evidence>
<comment type="caution">
    <text evidence="14">The sequence shown here is derived from an EMBL/GenBank/DDBJ whole genome shotgun (WGS) entry which is preliminary data.</text>
</comment>
<feature type="binding site" evidence="12">
    <location>
        <position position="276"/>
    </location>
    <ligand>
        <name>[4Fe-4S] cluster</name>
        <dbReference type="ChEBI" id="CHEBI:49883"/>
        <label>2</label>
        <note>4Fe-4S-substrate</note>
    </ligand>
</feature>
<feature type="binding site" evidence="12">
    <location>
        <position position="32"/>
    </location>
    <ligand>
        <name>S-adenosyl-L-methionine</name>
        <dbReference type="ChEBI" id="CHEBI:59789"/>
    </ligand>
</feature>
<dbReference type="SFLD" id="SFLDG01383">
    <property type="entry name" value="cyclic_pyranopterin_phosphate"/>
    <property type="match status" value="1"/>
</dbReference>
<feature type="domain" description="Radical SAM core" evidence="13">
    <location>
        <begin position="10"/>
        <end position="224"/>
    </location>
</feature>
<dbReference type="CDD" id="cd21117">
    <property type="entry name" value="Twitch_MoaA"/>
    <property type="match status" value="1"/>
</dbReference>
<dbReference type="NCBIfam" id="NF001199">
    <property type="entry name" value="PRK00164.2-1"/>
    <property type="match status" value="1"/>
</dbReference>
<keyword evidence="4 12" id="KW-0479">Metal-binding</keyword>
<feature type="binding site" evidence="12">
    <location>
        <position position="73"/>
    </location>
    <ligand>
        <name>S-adenosyl-L-methionine</name>
        <dbReference type="ChEBI" id="CHEBI:59789"/>
    </ligand>
</feature>
<feature type="binding site" evidence="12">
    <location>
        <position position="19"/>
    </location>
    <ligand>
        <name>GTP</name>
        <dbReference type="ChEBI" id="CHEBI:37565"/>
    </ligand>
</feature>
<evidence type="ECO:0000313" key="14">
    <source>
        <dbReference type="EMBL" id="OGG48111.1"/>
    </source>
</evidence>
<comment type="subunit">
    <text evidence="12">Monomer and homodimer.</text>
</comment>
<dbReference type="HAMAP" id="MF_01225_B">
    <property type="entry name" value="MoaA_B"/>
    <property type="match status" value="1"/>
</dbReference>
<sequence length="332" mass="37208">MRAMSRLIDSFGRTINNLRISVTDRCNMRCTYCMPAEGMVFFDRAEVLTFEEIVRFVRVGARLGITDLRLTGGEPLVRRDLHVLVRQLAGVEGIRDIGLTTNGILLAEQAQDLYDAGLRRINVSVDSLDPEKFAKITRRDVFHKVMAGLEAAERVGMSPIKINTIAMRGFTEEEILGFAQMARERPYEVRFIEYMPLGADDVWEAQKVLTQDEILGRIHAVWPLEPEEEEDSRAPADTFRFVDGKGRIGIIASVSHPFCDACDRVRITADGRLRTCLFSLAETDVKALLRGGATDEEIGDVLIQAVWNKEPGHRINQPDFVKPARTMSAIGG</sequence>
<dbReference type="CDD" id="cd01335">
    <property type="entry name" value="Radical_SAM"/>
    <property type="match status" value="1"/>
</dbReference>
<dbReference type="SUPFAM" id="SSF102114">
    <property type="entry name" value="Radical SAM enzymes"/>
    <property type="match status" value="1"/>
</dbReference>
<evidence type="ECO:0000256" key="6">
    <source>
        <dbReference type="ARBA" id="ARBA00023004"/>
    </source>
</evidence>